<accession>A0ACD3BD27</accession>
<evidence type="ECO:0000313" key="2">
    <source>
        <dbReference type="Proteomes" id="UP000308600"/>
    </source>
</evidence>
<name>A0ACD3BD27_9AGAR</name>
<sequence>MYGRPGLKQLAVYGDKTPEGESPSIGDEFWLRRWISRTQKCRGKSVQGDCVISDGGAVEGKLWNSESEETRGWRAGGGREGGLEGVTVKNYIAKPTCSLQCHPQSRLASYTRSISFPHPAQPTLPLHDHSNFPSPSMLSTSWEPPFPASHTFYSNSPAVPCASPGAIATIA</sequence>
<keyword evidence="2" id="KW-1185">Reference proteome</keyword>
<organism evidence="1 2">
    <name type="scientific">Pluteus cervinus</name>
    <dbReference type="NCBI Taxonomy" id="181527"/>
    <lineage>
        <taxon>Eukaryota</taxon>
        <taxon>Fungi</taxon>
        <taxon>Dikarya</taxon>
        <taxon>Basidiomycota</taxon>
        <taxon>Agaricomycotina</taxon>
        <taxon>Agaricomycetes</taxon>
        <taxon>Agaricomycetidae</taxon>
        <taxon>Agaricales</taxon>
        <taxon>Pluteineae</taxon>
        <taxon>Pluteaceae</taxon>
        <taxon>Pluteus</taxon>
    </lineage>
</organism>
<evidence type="ECO:0000313" key="1">
    <source>
        <dbReference type="EMBL" id="TFK75755.1"/>
    </source>
</evidence>
<reference evidence="1 2" key="1">
    <citation type="journal article" date="2019" name="Nat. Ecol. Evol.">
        <title>Megaphylogeny resolves global patterns of mushroom evolution.</title>
        <authorList>
            <person name="Varga T."/>
            <person name="Krizsan K."/>
            <person name="Foldi C."/>
            <person name="Dima B."/>
            <person name="Sanchez-Garcia M."/>
            <person name="Sanchez-Ramirez S."/>
            <person name="Szollosi G.J."/>
            <person name="Szarkandi J.G."/>
            <person name="Papp V."/>
            <person name="Albert L."/>
            <person name="Andreopoulos W."/>
            <person name="Angelini C."/>
            <person name="Antonin V."/>
            <person name="Barry K.W."/>
            <person name="Bougher N.L."/>
            <person name="Buchanan P."/>
            <person name="Buyck B."/>
            <person name="Bense V."/>
            <person name="Catcheside P."/>
            <person name="Chovatia M."/>
            <person name="Cooper J."/>
            <person name="Damon W."/>
            <person name="Desjardin D."/>
            <person name="Finy P."/>
            <person name="Geml J."/>
            <person name="Haridas S."/>
            <person name="Hughes K."/>
            <person name="Justo A."/>
            <person name="Karasinski D."/>
            <person name="Kautmanova I."/>
            <person name="Kiss B."/>
            <person name="Kocsube S."/>
            <person name="Kotiranta H."/>
            <person name="LaButti K.M."/>
            <person name="Lechner B.E."/>
            <person name="Liimatainen K."/>
            <person name="Lipzen A."/>
            <person name="Lukacs Z."/>
            <person name="Mihaltcheva S."/>
            <person name="Morgado L.N."/>
            <person name="Niskanen T."/>
            <person name="Noordeloos M.E."/>
            <person name="Ohm R.A."/>
            <person name="Ortiz-Santana B."/>
            <person name="Ovrebo C."/>
            <person name="Racz N."/>
            <person name="Riley R."/>
            <person name="Savchenko A."/>
            <person name="Shiryaev A."/>
            <person name="Soop K."/>
            <person name="Spirin V."/>
            <person name="Szebenyi C."/>
            <person name="Tomsovsky M."/>
            <person name="Tulloss R.E."/>
            <person name="Uehling J."/>
            <person name="Grigoriev I.V."/>
            <person name="Vagvolgyi C."/>
            <person name="Papp T."/>
            <person name="Martin F.M."/>
            <person name="Miettinen O."/>
            <person name="Hibbett D.S."/>
            <person name="Nagy L.G."/>
        </authorList>
    </citation>
    <scope>NUCLEOTIDE SEQUENCE [LARGE SCALE GENOMIC DNA]</scope>
    <source>
        <strain evidence="1 2">NL-1719</strain>
    </source>
</reference>
<dbReference type="Proteomes" id="UP000308600">
    <property type="component" value="Unassembled WGS sequence"/>
</dbReference>
<gene>
    <name evidence="1" type="ORF">BDN72DRAFT_831193</name>
</gene>
<protein>
    <submittedName>
        <fullName evidence="1">Uncharacterized protein</fullName>
    </submittedName>
</protein>
<proteinExistence type="predicted"/>
<dbReference type="EMBL" id="ML208261">
    <property type="protein sequence ID" value="TFK75755.1"/>
    <property type="molecule type" value="Genomic_DNA"/>
</dbReference>